<dbReference type="Proteomes" id="UP000241394">
    <property type="component" value="Chromosome LG21"/>
</dbReference>
<evidence type="ECO:0000256" key="1">
    <source>
        <dbReference type="SAM" id="Coils"/>
    </source>
</evidence>
<feature type="coiled-coil region" evidence="1">
    <location>
        <begin position="263"/>
        <end position="290"/>
    </location>
</feature>
<dbReference type="Pfam" id="PF03087">
    <property type="entry name" value="BPS1"/>
    <property type="match status" value="1"/>
</dbReference>
<dbReference type="PANTHER" id="PTHR33070">
    <property type="entry name" value="OS06G0725500 PROTEIN"/>
    <property type="match status" value="1"/>
</dbReference>
<dbReference type="STRING" id="1590841.A0A2R6Q215"/>
<dbReference type="GO" id="GO:0048364">
    <property type="term" value="P:root development"/>
    <property type="evidence" value="ECO:0007669"/>
    <property type="project" value="InterPro"/>
</dbReference>
<evidence type="ECO:0000313" key="2">
    <source>
        <dbReference type="EMBL" id="PSS00430.1"/>
    </source>
</evidence>
<proteinExistence type="predicted"/>
<dbReference type="OrthoDB" id="1701699at2759"/>
<reference evidence="3" key="2">
    <citation type="journal article" date="2018" name="BMC Genomics">
        <title>A manually annotated Actinidia chinensis var. chinensis (kiwifruit) genome highlights the challenges associated with draft genomes and gene prediction in plants.</title>
        <authorList>
            <person name="Pilkington S.M."/>
            <person name="Crowhurst R."/>
            <person name="Hilario E."/>
            <person name="Nardozza S."/>
            <person name="Fraser L."/>
            <person name="Peng Y."/>
            <person name="Gunaseelan K."/>
            <person name="Simpson R."/>
            <person name="Tahir J."/>
            <person name="Deroles S.C."/>
            <person name="Templeton K."/>
            <person name="Luo Z."/>
            <person name="Davy M."/>
            <person name="Cheng C."/>
            <person name="McNeilage M."/>
            <person name="Scaglione D."/>
            <person name="Liu Y."/>
            <person name="Zhang Q."/>
            <person name="Datson P."/>
            <person name="De Silva N."/>
            <person name="Gardiner S.E."/>
            <person name="Bassett H."/>
            <person name="Chagne D."/>
            <person name="McCallum J."/>
            <person name="Dzierzon H."/>
            <person name="Deng C."/>
            <person name="Wang Y.Y."/>
            <person name="Barron L."/>
            <person name="Manako K."/>
            <person name="Bowen J."/>
            <person name="Foster T.M."/>
            <person name="Erridge Z.A."/>
            <person name="Tiffin H."/>
            <person name="Waite C.N."/>
            <person name="Davies K.M."/>
            <person name="Grierson E.P."/>
            <person name="Laing W.A."/>
            <person name="Kirk R."/>
            <person name="Chen X."/>
            <person name="Wood M."/>
            <person name="Montefiori M."/>
            <person name="Brummell D.A."/>
            <person name="Schwinn K.E."/>
            <person name="Catanach A."/>
            <person name="Fullerton C."/>
            <person name="Li D."/>
            <person name="Meiyalaghan S."/>
            <person name="Nieuwenhuizen N."/>
            <person name="Read N."/>
            <person name="Prakash R."/>
            <person name="Hunter D."/>
            <person name="Zhang H."/>
            <person name="McKenzie M."/>
            <person name="Knabel M."/>
            <person name="Harris A."/>
            <person name="Allan A.C."/>
            <person name="Gleave A."/>
            <person name="Chen A."/>
            <person name="Janssen B.J."/>
            <person name="Plunkett B."/>
            <person name="Ampomah-Dwamena C."/>
            <person name="Voogd C."/>
            <person name="Leif D."/>
            <person name="Lafferty D."/>
            <person name="Souleyre E.J.F."/>
            <person name="Varkonyi-Gasic E."/>
            <person name="Gambi F."/>
            <person name="Hanley J."/>
            <person name="Yao J.L."/>
            <person name="Cheung J."/>
            <person name="David K.M."/>
            <person name="Warren B."/>
            <person name="Marsh K."/>
            <person name="Snowden K.C."/>
            <person name="Lin-Wang K."/>
            <person name="Brian L."/>
            <person name="Martinez-Sanchez M."/>
            <person name="Wang M."/>
            <person name="Ileperuma N."/>
            <person name="Macnee N."/>
            <person name="Campin R."/>
            <person name="McAtee P."/>
            <person name="Drummond R.S.M."/>
            <person name="Espley R.V."/>
            <person name="Ireland H.S."/>
            <person name="Wu R."/>
            <person name="Atkinson R.G."/>
            <person name="Karunairetnam S."/>
            <person name="Bulley S."/>
            <person name="Chunkath S."/>
            <person name="Hanley Z."/>
            <person name="Storey R."/>
            <person name="Thrimawithana A.H."/>
            <person name="Thomson S."/>
            <person name="David C."/>
            <person name="Testolin R."/>
            <person name="Huang H."/>
            <person name="Hellens R.P."/>
            <person name="Schaffer R.J."/>
        </authorList>
    </citation>
    <scope>NUCLEOTIDE SEQUENCE [LARGE SCALE GENOMIC DNA]</scope>
    <source>
        <strain evidence="3">cv. Red5</strain>
    </source>
</reference>
<keyword evidence="1" id="KW-0175">Coiled coil</keyword>
<dbReference type="EMBL" id="NKQK01000021">
    <property type="protein sequence ID" value="PSS00430.1"/>
    <property type="molecule type" value="Genomic_DNA"/>
</dbReference>
<dbReference type="AlphaFoldDB" id="A0A2R6Q215"/>
<accession>A0A2R6Q215</accession>
<protein>
    <submittedName>
        <fullName evidence="2">Prefoldin subunit alpha like</fullName>
    </submittedName>
</protein>
<gene>
    <name evidence="2" type="ORF">CEY00_Acc24400</name>
</gene>
<dbReference type="InterPro" id="IPR004320">
    <property type="entry name" value="BPS1_pln"/>
</dbReference>
<comment type="caution">
    <text evidence="2">The sequence shown here is derived from an EMBL/GenBank/DDBJ whole genome shotgun (WGS) entry which is preliminary data.</text>
</comment>
<dbReference type="GO" id="GO:0048367">
    <property type="term" value="P:shoot system development"/>
    <property type="evidence" value="ECO:0007669"/>
    <property type="project" value="InterPro"/>
</dbReference>
<dbReference type="Gramene" id="PSS00430">
    <property type="protein sequence ID" value="PSS00430"/>
    <property type="gene ID" value="CEY00_Acc24400"/>
</dbReference>
<evidence type="ECO:0000313" key="3">
    <source>
        <dbReference type="Proteomes" id="UP000241394"/>
    </source>
</evidence>
<reference evidence="2 3" key="1">
    <citation type="submission" date="2017-07" db="EMBL/GenBank/DDBJ databases">
        <title>An improved, manually edited Actinidia chinensis var. chinensis (kiwifruit) genome highlights the challenges associated with draft genomes and gene prediction in plants.</title>
        <authorList>
            <person name="Pilkington S."/>
            <person name="Crowhurst R."/>
            <person name="Hilario E."/>
            <person name="Nardozza S."/>
            <person name="Fraser L."/>
            <person name="Peng Y."/>
            <person name="Gunaseelan K."/>
            <person name="Simpson R."/>
            <person name="Tahir J."/>
            <person name="Deroles S."/>
            <person name="Templeton K."/>
            <person name="Luo Z."/>
            <person name="Davy M."/>
            <person name="Cheng C."/>
            <person name="Mcneilage M."/>
            <person name="Scaglione D."/>
            <person name="Liu Y."/>
            <person name="Zhang Q."/>
            <person name="Datson P."/>
            <person name="De Silva N."/>
            <person name="Gardiner S."/>
            <person name="Bassett H."/>
            <person name="Chagne D."/>
            <person name="Mccallum J."/>
            <person name="Dzierzon H."/>
            <person name="Deng C."/>
            <person name="Wang Y.-Y."/>
            <person name="Barron N."/>
            <person name="Manako K."/>
            <person name="Bowen J."/>
            <person name="Foster T."/>
            <person name="Erridge Z."/>
            <person name="Tiffin H."/>
            <person name="Waite C."/>
            <person name="Davies K."/>
            <person name="Grierson E."/>
            <person name="Laing W."/>
            <person name="Kirk R."/>
            <person name="Chen X."/>
            <person name="Wood M."/>
            <person name="Montefiori M."/>
            <person name="Brummell D."/>
            <person name="Schwinn K."/>
            <person name="Catanach A."/>
            <person name="Fullerton C."/>
            <person name="Li D."/>
            <person name="Meiyalaghan S."/>
            <person name="Nieuwenhuizen N."/>
            <person name="Read N."/>
            <person name="Prakash R."/>
            <person name="Hunter D."/>
            <person name="Zhang H."/>
            <person name="Mckenzie M."/>
            <person name="Knabel M."/>
            <person name="Harris A."/>
            <person name="Allan A."/>
            <person name="Chen A."/>
            <person name="Janssen B."/>
            <person name="Plunkett B."/>
            <person name="Dwamena C."/>
            <person name="Voogd C."/>
            <person name="Leif D."/>
            <person name="Lafferty D."/>
            <person name="Souleyre E."/>
            <person name="Varkonyi-Gasic E."/>
            <person name="Gambi F."/>
            <person name="Hanley J."/>
            <person name="Yao J.-L."/>
            <person name="Cheung J."/>
            <person name="David K."/>
            <person name="Warren B."/>
            <person name="Marsh K."/>
            <person name="Snowden K."/>
            <person name="Lin-Wang K."/>
            <person name="Brian L."/>
            <person name="Martinez-Sanchez M."/>
            <person name="Wang M."/>
            <person name="Ileperuma N."/>
            <person name="Macnee N."/>
            <person name="Campin R."/>
            <person name="Mcatee P."/>
            <person name="Drummond R."/>
            <person name="Espley R."/>
            <person name="Ireland H."/>
            <person name="Wu R."/>
            <person name="Atkinson R."/>
            <person name="Karunairetnam S."/>
            <person name="Bulley S."/>
            <person name="Chunkath S."/>
            <person name="Hanley Z."/>
            <person name="Storey R."/>
            <person name="Thrimawithana A."/>
            <person name="Thomson S."/>
            <person name="David C."/>
            <person name="Testolin R."/>
        </authorList>
    </citation>
    <scope>NUCLEOTIDE SEQUENCE [LARGE SCALE GENOMIC DNA]</scope>
    <source>
        <strain evidence="3">cv. Red5</strain>
        <tissue evidence="2">Young leaf</tissue>
    </source>
</reference>
<dbReference type="InParanoid" id="A0A2R6Q215"/>
<name>A0A2R6Q215_ACTCC</name>
<organism evidence="2 3">
    <name type="scientific">Actinidia chinensis var. chinensis</name>
    <name type="common">Chinese soft-hair kiwi</name>
    <dbReference type="NCBI Taxonomy" id="1590841"/>
    <lineage>
        <taxon>Eukaryota</taxon>
        <taxon>Viridiplantae</taxon>
        <taxon>Streptophyta</taxon>
        <taxon>Embryophyta</taxon>
        <taxon>Tracheophyta</taxon>
        <taxon>Spermatophyta</taxon>
        <taxon>Magnoliopsida</taxon>
        <taxon>eudicotyledons</taxon>
        <taxon>Gunneridae</taxon>
        <taxon>Pentapetalae</taxon>
        <taxon>asterids</taxon>
        <taxon>Ericales</taxon>
        <taxon>Actinidiaceae</taxon>
        <taxon>Actinidia</taxon>
    </lineage>
</organism>
<sequence length="304" mass="33601">MEISSSSTGLQCPIRSISLPSRLNPQSIKVEAELNKLKAWETSLVSTIPLCAGTVRTGLVGLADLYICVEDLILSPVTQQALLQHRNGIIVEEALEGSIGLLDSCSVVRDLLAMMKEHVQDLESVLRRKGGDLSFGSNIDAYMCCRKKVRKEIGKGLRELKKSENRIGSNPLFDVNQYLSMVVRVLREVSFITISVLRSIMLFLSAPASRTRPGGWSLISKLVLTRQVASKRGGEIFNEVGSVDVVLKSLDGGIRSNNAKIDVQRTMQRLQALDASIEGLERRLDCLFRQLIRNRVSLLNILAQ</sequence>
<dbReference type="PANTHER" id="PTHR33070:SF120">
    <property type="entry name" value="EXPRESSED PROTEIN"/>
    <property type="match status" value="1"/>
</dbReference>
<keyword evidence="3" id="KW-1185">Reference proteome</keyword>
<dbReference type="OMA" id="SICEYNS"/>